<dbReference type="InterPro" id="IPR000425">
    <property type="entry name" value="MIP"/>
</dbReference>
<gene>
    <name evidence="3" type="ORF">O3G_MSEX013117</name>
</gene>
<organism evidence="3 4">
    <name type="scientific">Manduca sexta</name>
    <name type="common">Tobacco hawkmoth</name>
    <name type="synonym">Tobacco hornworm</name>
    <dbReference type="NCBI Taxonomy" id="7130"/>
    <lineage>
        <taxon>Eukaryota</taxon>
        <taxon>Metazoa</taxon>
        <taxon>Ecdysozoa</taxon>
        <taxon>Arthropoda</taxon>
        <taxon>Hexapoda</taxon>
        <taxon>Insecta</taxon>
        <taxon>Pterygota</taxon>
        <taxon>Neoptera</taxon>
        <taxon>Endopterygota</taxon>
        <taxon>Lepidoptera</taxon>
        <taxon>Glossata</taxon>
        <taxon>Ditrysia</taxon>
        <taxon>Bombycoidea</taxon>
        <taxon>Sphingidae</taxon>
        <taxon>Sphinginae</taxon>
        <taxon>Sphingini</taxon>
        <taxon>Manduca</taxon>
    </lineage>
</organism>
<dbReference type="PANTHER" id="PTHR19139:SF270">
    <property type="entry name" value="ENTOMOGLYCEROPORIN 1-RELATED"/>
    <property type="match status" value="1"/>
</dbReference>
<dbReference type="InterPro" id="IPR022357">
    <property type="entry name" value="MIP_CS"/>
</dbReference>
<dbReference type="PROSITE" id="PS00221">
    <property type="entry name" value="MIP"/>
    <property type="match status" value="1"/>
</dbReference>
<feature type="region of interest" description="Disordered" evidence="2">
    <location>
        <begin position="289"/>
        <end position="327"/>
    </location>
</feature>
<dbReference type="Proteomes" id="UP000791440">
    <property type="component" value="Unassembled WGS sequence"/>
</dbReference>
<name>A0A922CWJ8_MANSE</name>
<comment type="caution">
    <text evidence="3">The sequence shown here is derived from an EMBL/GenBank/DDBJ whole genome shotgun (WGS) entry which is preliminary data.</text>
</comment>
<evidence type="ECO:0000256" key="1">
    <source>
        <dbReference type="ARBA" id="ARBA00006175"/>
    </source>
</evidence>
<dbReference type="PANTHER" id="PTHR19139">
    <property type="entry name" value="AQUAPORIN TRANSPORTER"/>
    <property type="match status" value="1"/>
</dbReference>
<evidence type="ECO:0000313" key="4">
    <source>
        <dbReference type="Proteomes" id="UP000791440"/>
    </source>
</evidence>
<dbReference type="EMBL" id="JH668821">
    <property type="protein sequence ID" value="KAG6462200.1"/>
    <property type="molecule type" value="Genomic_DNA"/>
</dbReference>
<dbReference type="GO" id="GO:0005886">
    <property type="term" value="C:plasma membrane"/>
    <property type="evidence" value="ECO:0007669"/>
    <property type="project" value="TreeGrafter"/>
</dbReference>
<accession>A0A922CWJ8</accession>
<sequence length="327" mass="33803">MSSGPGSTPDVSTMRCCGCGAENISGGEARGETLRVCGAEAAGAALLVLLSCLPACLAPAAGSTHSALAAGFVVAMLVQCFDHISGAQMNPTVTLASMVWGRVSGARGLAMMAAQLAGATLGGAALHLLQPADTPALCVTAPAPHLSVYKAVALEAVLGGCLALANCASWDERNLHLRDSWPLRVGVSVAAMSLVAGDLTGASMNPVRSFAPALWSGVWQHHWVYWAGPLSGSALSTALYVAVWRPRPTHAPHASHAPRPPRAAHVRRSMDSLDARAIVVKTQRDGTNESRAYSYLAPNPNLGEPLARTRADSARRGATTPRLNGQI</sequence>
<dbReference type="AlphaFoldDB" id="A0A922CWJ8"/>
<proteinExistence type="inferred from homology"/>
<keyword evidence="4" id="KW-1185">Reference proteome</keyword>
<dbReference type="Pfam" id="PF00230">
    <property type="entry name" value="MIP"/>
    <property type="match status" value="1"/>
</dbReference>
<dbReference type="InterPro" id="IPR034294">
    <property type="entry name" value="Aquaporin_transptr"/>
</dbReference>
<evidence type="ECO:0000256" key="2">
    <source>
        <dbReference type="SAM" id="MobiDB-lite"/>
    </source>
</evidence>
<reference evidence="3" key="2">
    <citation type="submission" date="2020-12" db="EMBL/GenBank/DDBJ databases">
        <authorList>
            <person name="Kanost M."/>
        </authorList>
    </citation>
    <scope>NUCLEOTIDE SEQUENCE</scope>
</reference>
<evidence type="ECO:0000313" key="3">
    <source>
        <dbReference type="EMBL" id="KAG6462200.1"/>
    </source>
</evidence>
<comment type="similarity">
    <text evidence="1">Belongs to the MIP/aquaporin (TC 1.A.8) family.</text>
</comment>
<dbReference type="GO" id="GO:0015267">
    <property type="term" value="F:channel activity"/>
    <property type="evidence" value="ECO:0007669"/>
    <property type="project" value="InterPro"/>
</dbReference>
<protein>
    <submittedName>
        <fullName evidence="3">Uncharacterized protein</fullName>
    </submittedName>
</protein>
<reference evidence="3" key="1">
    <citation type="journal article" date="2016" name="Insect Biochem. Mol. Biol.">
        <title>Multifaceted biological insights from a draft genome sequence of the tobacco hornworm moth, Manduca sexta.</title>
        <authorList>
            <person name="Kanost M.R."/>
            <person name="Arrese E.L."/>
            <person name="Cao X."/>
            <person name="Chen Y.R."/>
            <person name="Chellapilla S."/>
            <person name="Goldsmith M.R."/>
            <person name="Grosse-Wilde E."/>
            <person name="Heckel D.G."/>
            <person name="Herndon N."/>
            <person name="Jiang H."/>
            <person name="Papanicolaou A."/>
            <person name="Qu J."/>
            <person name="Soulages J.L."/>
            <person name="Vogel H."/>
            <person name="Walters J."/>
            <person name="Waterhouse R.M."/>
            <person name="Ahn S.J."/>
            <person name="Almeida F.C."/>
            <person name="An C."/>
            <person name="Aqrawi P."/>
            <person name="Bretschneider A."/>
            <person name="Bryant W.B."/>
            <person name="Bucks S."/>
            <person name="Chao H."/>
            <person name="Chevignon G."/>
            <person name="Christen J.M."/>
            <person name="Clarke D.F."/>
            <person name="Dittmer N.T."/>
            <person name="Ferguson L.C.F."/>
            <person name="Garavelou S."/>
            <person name="Gordon K.H.J."/>
            <person name="Gunaratna R.T."/>
            <person name="Han Y."/>
            <person name="Hauser F."/>
            <person name="He Y."/>
            <person name="Heidel-Fischer H."/>
            <person name="Hirsh A."/>
            <person name="Hu Y."/>
            <person name="Jiang H."/>
            <person name="Kalra D."/>
            <person name="Klinner C."/>
            <person name="Konig C."/>
            <person name="Kovar C."/>
            <person name="Kroll A.R."/>
            <person name="Kuwar S.S."/>
            <person name="Lee S.L."/>
            <person name="Lehman R."/>
            <person name="Li K."/>
            <person name="Li Z."/>
            <person name="Liang H."/>
            <person name="Lovelace S."/>
            <person name="Lu Z."/>
            <person name="Mansfield J.H."/>
            <person name="McCulloch K.J."/>
            <person name="Mathew T."/>
            <person name="Morton B."/>
            <person name="Muzny D.M."/>
            <person name="Neunemann D."/>
            <person name="Ongeri F."/>
            <person name="Pauchet Y."/>
            <person name="Pu L.L."/>
            <person name="Pyrousis I."/>
            <person name="Rao X.J."/>
            <person name="Redding A."/>
            <person name="Roesel C."/>
            <person name="Sanchez-Gracia A."/>
            <person name="Schaack S."/>
            <person name="Shukla A."/>
            <person name="Tetreau G."/>
            <person name="Wang Y."/>
            <person name="Xiong G.H."/>
            <person name="Traut W."/>
            <person name="Walsh T.K."/>
            <person name="Worley K.C."/>
            <person name="Wu D."/>
            <person name="Wu W."/>
            <person name="Wu Y.Q."/>
            <person name="Zhang X."/>
            <person name="Zou Z."/>
            <person name="Zucker H."/>
            <person name="Briscoe A.D."/>
            <person name="Burmester T."/>
            <person name="Clem R.J."/>
            <person name="Feyereisen R."/>
            <person name="Grimmelikhuijzen C.J.P."/>
            <person name="Hamodrakas S.J."/>
            <person name="Hansson B.S."/>
            <person name="Huguet E."/>
            <person name="Jermiin L.S."/>
            <person name="Lan Q."/>
            <person name="Lehman H.K."/>
            <person name="Lorenzen M."/>
            <person name="Merzendorfer H."/>
            <person name="Michalopoulos I."/>
            <person name="Morton D.B."/>
            <person name="Muthukrishnan S."/>
            <person name="Oakeshott J.G."/>
            <person name="Palmer W."/>
            <person name="Park Y."/>
            <person name="Passarelli A.L."/>
            <person name="Rozas J."/>
            <person name="Schwartz L.M."/>
            <person name="Smith W."/>
            <person name="Southgate A."/>
            <person name="Vilcinskas A."/>
            <person name="Vogt R."/>
            <person name="Wang P."/>
            <person name="Werren J."/>
            <person name="Yu X.Q."/>
            <person name="Zhou J.J."/>
            <person name="Brown S.J."/>
            <person name="Scherer S.E."/>
            <person name="Richards S."/>
            <person name="Blissard G.W."/>
        </authorList>
    </citation>
    <scope>NUCLEOTIDE SEQUENCE</scope>
</reference>